<dbReference type="GO" id="GO:0005524">
    <property type="term" value="F:ATP binding"/>
    <property type="evidence" value="ECO:0007669"/>
    <property type="project" value="InterPro"/>
</dbReference>
<dbReference type="EMBL" id="JAULSY010000011">
    <property type="protein sequence ID" value="KAK0672676.1"/>
    <property type="molecule type" value="Genomic_DNA"/>
</dbReference>
<proteinExistence type="predicted"/>
<reference evidence="2" key="1">
    <citation type="submission" date="2023-06" db="EMBL/GenBank/DDBJ databases">
        <title>Genome-scale phylogeny and comparative genomics of the fungal order Sordariales.</title>
        <authorList>
            <consortium name="Lawrence Berkeley National Laboratory"/>
            <person name="Hensen N."/>
            <person name="Bonometti L."/>
            <person name="Westerberg I."/>
            <person name="Brannstrom I.O."/>
            <person name="Guillou S."/>
            <person name="Cros-Aarteil S."/>
            <person name="Calhoun S."/>
            <person name="Haridas S."/>
            <person name="Kuo A."/>
            <person name="Mondo S."/>
            <person name="Pangilinan J."/>
            <person name="Riley R."/>
            <person name="Labutti K."/>
            <person name="Andreopoulos B."/>
            <person name="Lipzen A."/>
            <person name="Chen C."/>
            <person name="Yanf M."/>
            <person name="Daum C."/>
            <person name="Ng V."/>
            <person name="Clum A."/>
            <person name="Steindorff A."/>
            <person name="Ohm R."/>
            <person name="Martin F."/>
            <person name="Silar P."/>
            <person name="Natvig D."/>
            <person name="Lalanne C."/>
            <person name="Gautier V."/>
            <person name="Ament-Velasquez S.L."/>
            <person name="Kruys A."/>
            <person name="Hutchinson M.I."/>
            <person name="Powell A.J."/>
            <person name="Barry K."/>
            <person name="Miller A.N."/>
            <person name="Grigoriev I.V."/>
            <person name="Debuchy R."/>
            <person name="Gladieux P."/>
            <person name="Thoren M.H."/>
            <person name="Johannesson H."/>
        </authorList>
    </citation>
    <scope>NUCLEOTIDE SEQUENCE</scope>
    <source>
        <strain evidence="2">CBS 307.81</strain>
    </source>
</reference>
<dbReference type="Proteomes" id="UP001174997">
    <property type="component" value="Unassembled WGS sequence"/>
</dbReference>
<organism evidence="2 3">
    <name type="scientific">Cercophora samala</name>
    <dbReference type="NCBI Taxonomy" id="330535"/>
    <lineage>
        <taxon>Eukaryota</taxon>
        <taxon>Fungi</taxon>
        <taxon>Dikarya</taxon>
        <taxon>Ascomycota</taxon>
        <taxon>Pezizomycotina</taxon>
        <taxon>Sordariomycetes</taxon>
        <taxon>Sordariomycetidae</taxon>
        <taxon>Sordariales</taxon>
        <taxon>Lasiosphaeriaceae</taxon>
        <taxon>Cercophora</taxon>
    </lineage>
</organism>
<comment type="caution">
    <text evidence="2">The sequence shown here is derived from an EMBL/GenBank/DDBJ whole genome shotgun (WGS) entry which is preliminary data.</text>
</comment>
<gene>
    <name evidence="2" type="ORF">QBC41DRAFT_313135</name>
</gene>
<dbReference type="AlphaFoldDB" id="A0AA40DFS8"/>
<protein>
    <recommendedName>
        <fullName evidence="1">Protein kinase domain-containing protein</fullName>
    </recommendedName>
</protein>
<sequence length="394" mass="44701">MKHARKSSSVLSLAWWRFTTKISPILVRLRSLRALDELILTEYADIKPAAILADYGSRLGSSSKNNVHKVQLGRFEDAILPYLSKERIDQYRVSIEDLPWKSPEFWIRALQTRPSDVFSFGLTSVNFMLNNLKLLCPDTGFQLKRLAALGGIGRGVPTPSLLAKLQIWFNYFGDADALMGLLEQVKDEPNRWYGPLSKHVKESAFGTRKPLPGLGNHHDPGFVDVVTKMTHLDPRKRITAREALEHEWFANITVGPEHVWFSPFIPLKQPDTREALDTVQNGLPMRKIPTEPQHIPIRSFPAYTPPISDDPSTPLQEDEGESAVLKVAREDGEKHLPPAKNVIRKVYTPLNESALERYRNFAGRGPNPATLRKRVFKLEKPEPLAIPIKEINRF</sequence>
<dbReference type="PROSITE" id="PS50011">
    <property type="entry name" value="PROTEIN_KINASE_DOM"/>
    <property type="match status" value="1"/>
</dbReference>
<dbReference type="Gene3D" id="1.10.510.10">
    <property type="entry name" value="Transferase(Phosphotransferase) domain 1"/>
    <property type="match status" value="1"/>
</dbReference>
<name>A0AA40DFS8_9PEZI</name>
<feature type="domain" description="Protein kinase" evidence="1">
    <location>
        <begin position="1"/>
        <end position="249"/>
    </location>
</feature>
<keyword evidence="3" id="KW-1185">Reference proteome</keyword>
<dbReference type="GO" id="GO:0004672">
    <property type="term" value="F:protein kinase activity"/>
    <property type="evidence" value="ECO:0007669"/>
    <property type="project" value="InterPro"/>
</dbReference>
<accession>A0AA40DFS8</accession>
<dbReference type="InterPro" id="IPR011009">
    <property type="entry name" value="Kinase-like_dom_sf"/>
</dbReference>
<dbReference type="SUPFAM" id="SSF56112">
    <property type="entry name" value="Protein kinase-like (PK-like)"/>
    <property type="match status" value="1"/>
</dbReference>
<evidence type="ECO:0000259" key="1">
    <source>
        <dbReference type="PROSITE" id="PS50011"/>
    </source>
</evidence>
<dbReference type="InterPro" id="IPR000719">
    <property type="entry name" value="Prot_kinase_dom"/>
</dbReference>
<evidence type="ECO:0000313" key="2">
    <source>
        <dbReference type="EMBL" id="KAK0672676.1"/>
    </source>
</evidence>
<evidence type="ECO:0000313" key="3">
    <source>
        <dbReference type="Proteomes" id="UP001174997"/>
    </source>
</evidence>